<dbReference type="AlphaFoldDB" id="A0A0Z8KL28"/>
<name>A0A0Z8KL28_STRSU</name>
<evidence type="ECO:0000313" key="2">
    <source>
        <dbReference type="EMBL" id="CYV74244.1"/>
    </source>
</evidence>
<evidence type="ECO:0000313" key="3">
    <source>
        <dbReference type="Proteomes" id="UP000070960"/>
    </source>
</evidence>
<dbReference type="Proteomes" id="UP000070960">
    <property type="component" value="Unassembled WGS sequence"/>
</dbReference>
<evidence type="ECO:0000313" key="4">
    <source>
        <dbReference type="Proteomes" id="UP000073200"/>
    </source>
</evidence>
<dbReference type="RefSeq" id="WP_044668879.1">
    <property type="nucleotide sequence ID" value="NZ_CECW01000057.1"/>
</dbReference>
<dbReference type="EMBL" id="FIIE01000009">
    <property type="protein sequence ID" value="CYV74244.1"/>
    <property type="molecule type" value="Genomic_DNA"/>
</dbReference>
<proteinExistence type="predicted"/>
<dbReference type="Proteomes" id="UP000073200">
    <property type="component" value="Unassembled WGS sequence"/>
</dbReference>
<dbReference type="EMBL" id="FIHG01000017">
    <property type="protein sequence ID" value="CYV14061.1"/>
    <property type="molecule type" value="Genomic_DNA"/>
</dbReference>
<gene>
    <name evidence="1" type="ORF">ERS132421_01993</name>
    <name evidence="2" type="ORF">ERS132442_01190</name>
</gene>
<reference evidence="3 4" key="1">
    <citation type="submission" date="2016-02" db="EMBL/GenBank/DDBJ databases">
        <authorList>
            <consortium name="Pathogen Informatics"/>
        </authorList>
    </citation>
    <scope>NUCLEOTIDE SEQUENCE [LARGE SCALE GENOMIC DNA]</scope>
    <source>
        <strain evidence="1 4">LSS59</strain>
        <strain evidence="2 3">LSS80</strain>
    </source>
</reference>
<accession>A0A0Z8KL28</accession>
<sequence>MTGLVLATGLAVFGSEVQADEIVTATSPAEVEAVSSTTSSQPVTAQDVADAQAVVDEASQVAQAIDAAVATTKQDWVCLGWQ</sequence>
<protein>
    <submittedName>
        <fullName evidence="2">Uncharacterized protein</fullName>
    </submittedName>
</protein>
<evidence type="ECO:0000313" key="1">
    <source>
        <dbReference type="EMBL" id="CYV14061.1"/>
    </source>
</evidence>
<organism evidence="2 3">
    <name type="scientific">Streptococcus suis</name>
    <dbReference type="NCBI Taxonomy" id="1307"/>
    <lineage>
        <taxon>Bacteria</taxon>
        <taxon>Bacillati</taxon>
        <taxon>Bacillota</taxon>
        <taxon>Bacilli</taxon>
        <taxon>Lactobacillales</taxon>
        <taxon>Streptococcaceae</taxon>
        <taxon>Streptococcus</taxon>
    </lineage>
</organism>